<keyword evidence="2" id="KW-0813">Transport</keyword>
<accession>A0A2H3P7N4</accession>
<feature type="transmembrane region" description="Helical" evidence="7">
    <location>
        <begin position="393"/>
        <end position="412"/>
    </location>
</feature>
<keyword evidence="5 7" id="KW-0472">Membrane</keyword>
<evidence type="ECO:0000256" key="3">
    <source>
        <dbReference type="ARBA" id="ARBA00022692"/>
    </source>
</evidence>
<proteinExistence type="predicted"/>
<feature type="transmembrane region" description="Helical" evidence="7">
    <location>
        <begin position="294"/>
        <end position="316"/>
    </location>
</feature>
<dbReference type="NCBIfam" id="TIGR00785">
    <property type="entry name" value="dass"/>
    <property type="match status" value="1"/>
</dbReference>
<evidence type="ECO:0000256" key="6">
    <source>
        <dbReference type="SAM" id="MobiDB-lite"/>
    </source>
</evidence>
<evidence type="ECO:0000256" key="1">
    <source>
        <dbReference type="ARBA" id="ARBA00004141"/>
    </source>
</evidence>
<feature type="transmembrane region" description="Helical" evidence="7">
    <location>
        <begin position="362"/>
        <end position="381"/>
    </location>
</feature>
<dbReference type="OrthoDB" id="9766267at2"/>
<dbReference type="AlphaFoldDB" id="A0A2H3P7N4"/>
<gene>
    <name evidence="9" type="ORF">CRI93_02605</name>
</gene>
<dbReference type="Pfam" id="PF03600">
    <property type="entry name" value="CitMHS"/>
    <property type="match status" value="1"/>
</dbReference>
<protein>
    <recommendedName>
        <fullName evidence="8">Citrate transporter-like domain-containing protein</fullName>
    </recommendedName>
</protein>
<feature type="transmembrane region" description="Helical" evidence="7">
    <location>
        <begin position="82"/>
        <end position="103"/>
    </location>
</feature>
<evidence type="ECO:0000259" key="8">
    <source>
        <dbReference type="Pfam" id="PF03600"/>
    </source>
</evidence>
<evidence type="ECO:0000256" key="2">
    <source>
        <dbReference type="ARBA" id="ARBA00022448"/>
    </source>
</evidence>
<name>A0A2H3P7N4_9BACT</name>
<dbReference type="EMBL" id="PDEP01000002">
    <property type="protein sequence ID" value="PEN08668.1"/>
    <property type="molecule type" value="Genomic_DNA"/>
</dbReference>
<feature type="transmembrane region" description="Helical" evidence="7">
    <location>
        <begin position="164"/>
        <end position="188"/>
    </location>
</feature>
<feature type="compositionally biased region" description="Basic and acidic residues" evidence="6">
    <location>
        <begin position="16"/>
        <end position="27"/>
    </location>
</feature>
<evidence type="ECO:0000256" key="7">
    <source>
        <dbReference type="SAM" id="Phobius"/>
    </source>
</evidence>
<comment type="subcellular location">
    <subcellularLocation>
        <location evidence="1">Membrane</location>
        <topology evidence="1">Multi-pass membrane protein</topology>
    </subcellularLocation>
</comment>
<evidence type="ECO:0000256" key="4">
    <source>
        <dbReference type="ARBA" id="ARBA00022989"/>
    </source>
</evidence>
<keyword evidence="3 7" id="KW-0812">Transmembrane</keyword>
<feature type="compositionally biased region" description="Pro residues" evidence="6">
    <location>
        <begin position="1"/>
        <end position="11"/>
    </location>
</feature>
<evidence type="ECO:0000256" key="5">
    <source>
        <dbReference type="ARBA" id="ARBA00023136"/>
    </source>
</evidence>
<feature type="transmembrane region" description="Helical" evidence="7">
    <location>
        <begin position="506"/>
        <end position="533"/>
    </location>
</feature>
<comment type="caution">
    <text evidence="9">The sequence shown here is derived from an EMBL/GenBank/DDBJ whole genome shotgun (WGS) entry which is preliminary data.</text>
</comment>
<dbReference type="GO" id="GO:0005315">
    <property type="term" value="F:phosphate transmembrane transporter activity"/>
    <property type="evidence" value="ECO:0007669"/>
    <property type="project" value="TreeGrafter"/>
</dbReference>
<dbReference type="PANTHER" id="PTHR10283:SF92">
    <property type="entry name" value="LOW-AFFINITY PHOSPHATE TRANSPORTER PHO91"/>
    <property type="match status" value="1"/>
</dbReference>
<keyword evidence="4 7" id="KW-1133">Transmembrane helix</keyword>
<dbReference type="InterPro" id="IPR004680">
    <property type="entry name" value="Cit_transptr-like_dom"/>
</dbReference>
<keyword evidence="10" id="KW-1185">Reference proteome</keyword>
<sequence>MLPPPNAPAPMPADSDPEHDATSERRARRESRARREVEALLHATERQLRRVWSRSSVRAEIAWHRTRRRIRHVPPPLRSKNVLIVLGALLVAVGIVVATAPVLPRETALMAGIFAAAALLWATEALPLFATGLLIIGLEIILLANPGAWPGLGFTGGAGPSYEVFLAPLADPIIVLFLGGFIMARAAVKENVDRALARLILGGFGTQPRHVMMGLMLITALFSMWMSNTAATAMMITLVMPIIADVDTSDPLRIGLVLAVPFAANIGGMSTPISSPPNAVAIGFLNSAGYSISFLEWMLVAVPLAAGLLLLSWAVLYWMYPPRQDDIDLPTSNVSLGTRGLFVLGVMGVTIALWCTDSLHGLPTAVVALLPVVAFTTTGVLTQADFDSLEWNILFLIAGGIALGVGMQQTGLDEVLIGIVPGRGPFVIGALALATVLISTLMSNTAAANLLVPVGVALATGSAGALSPVQVAISIALAASVSMALPVSTPPNAIAYASGVCNTRDFVRAGLLIGAVAVLLIVALGGPIIAFWIPA</sequence>
<evidence type="ECO:0000313" key="10">
    <source>
        <dbReference type="Proteomes" id="UP000221024"/>
    </source>
</evidence>
<feature type="transmembrane region" description="Helical" evidence="7">
    <location>
        <begin position="215"/>
        <end position="240"/>
    </location>
</feature>
<evidence type="ECO:0000313" key="9">
    <source>
        <dbReference type="EMBL" id="PEN08668.1"/>
    </source>
</evidence>
<dbReference type="GO" id="GO:0005886">
    <property type="term" value="C:plasma membrane"/>
    <property type="evidence" value="ECO:0007669"/>
    <property type="project" value="TreeGrafter"/>
</dbReference>
<dbReference type="Proteomes" id="UP000221024">
    <property type="component" value="Unassembled WGS sequence"/>
</dbReference>
<dbReference type="CDD" id="cd01115">
    <property type="entry name" value="SLC13_permease"/>
    <property type="match status" value="1"/>
</dbReference>
<feature type="region of interest" description="Disordered" evidence="6">
    <location>
        <begin position="1"/>
        <end position="34"/>
    </location>
</feature>
<organism evidence="9 10">
    <name type="scientific">Longimonas halophila</name>
    <dbReference type="NCBI Taxonomy" id="1469170"/>
    <lineage>
        <taxon>Bacteria</taxon>
        <taxon>Pseudomonadati</taxon>
        <taxon>Rhodothermota</taxon>
        <taxon>Rhodothermia</taxon>
        <taxon>Rhodothermales</taxon>
        <taxon>Salisaetaceae</taxon>
        <taxon>Longimonas</taxon>
    </lineage>
</organism>
<dbReference type="PANTHER" id="PTHR10283">
    <property type="entry name" value="SOLUTE CARRIER FAMILY 13 MEMBER"/>
    <property type="match status" value="1"/>
</dbReference>
<feature type="domain" description="Citrate transporter-like" evidence="8">
    <location>
        <begin position="119"/>
        <end position="462"/>
    </location>
</feature>
<feature type="transmembrane region" description="Helical" evidence="7">
    <location>
        <begin position="424"/>
        <end position="443"/>
    </location>
</feature>
<feature type="transmembrane region" description="Helical" evidence="7">
    <location>
        <begin position="336"/>
        <end position="355"/>
    </location>
</feature>
<reference evidence="9 10" key="1">
    <citation type="submission" date="2017-10" db="EMBL/GenBank/DDBJ databases">
        <title>Draft genome of Longimonas halophila.</title>
        <authorList>
            <person name="Goh K.M."/>
            <person name="Shamsir M.S."/>
            <person name="Lim S.W."/>
        </authorList>
    </citation>
    <scope>NUCLEOTIDE SEQUENCE [LARGE SCALE GENOMIC DNA]</scope>
    <source>
        <strain evidence="9 10">KCTC 42399</strain>
    </source>
</reference>
<dbReference type="InterPro" id="IPR001898">
    <property type="entry name" value="SLC13A/DASS"/>
</dbReference>
<feature type="transmembrane region" description="Helical" evidence="7">
    <location>
        <begin position="115"/>
        <end position="144"/>
    </location>
</feature>